<dbReference type="Pfam" id="PF15433">
    <property type="entry name" value="MRP-S31"/>
    <property type="match status" value="1"/>
</dbReference>
<gene>
    <name evidence="10" type="ORF">NTJ_00656</name>
</gene>
<evidence type="ECO:0000256" key="5">
    <source>
        <dbReference type="ARBA" id="ARBA00023128"/>
    </source>
</evidence>
<proteinExistence type="inferred from homology"/>
<evidence type="ECO:0000256" key="1">
    <source>
        <dbReference type="ARBA" id="ARBA00004173"/>
    </source>
</evidence>
<evidence type="ECO:0000256" key="6">
    <source>
        <dbReference type="ARBA" id="ARBA00023274"/>
    </source>
</evidence>
<evidence type="ECO:0000256" key="2">
    <source>
        <dbReference type="ARBA" id="ARBA00011057"/>
    </source>
</evidence>
<accession>A0ABN7A6J4</accession>
<name>A0ABN7A6J4_9HEMI</name>
<organism evidence="10 11">
    <name type="scientific">Nesidiocoris tenuis</name>
    <dbReference type="NCBI Taxonomy" id="355587"/>
    <lineage>
        <taxon>Eukaryota</taxon>
        <taxon>Metazoa</taxon>
        <taxon>Ecdysozoa</taxon>
        <taxon>Arthropoda</taxon>
        <taxon>Hexapoda</taxon>
        <taxon>Insecta</taxon>
        <taxon>Pterygota</taxon>
        <taxon>Neoptera</taxon>
        <taxon>Paraneoptera</taxon>
        <taxon>Hemiptera</taxon>
        <taxon>Heteroptera</taxon>
        <taxon>Panheteroptera</taxon>
        <taxon>Cimicomorpha</taxon>
        <taxon>Miridae</taxon>
        <taxon>Dicyphina</taxon>
        <taxon>Nesidiocoris</taxon>
    </lineage>
</organism>
<keyword evidence="11" id="KW-1185">Reference proteome</keyword>
<keyword evidence="6" id="KW-0687">Ribonucleoprotein</keyword>
<dbReference type="PANTHER" id="PTHR13231:SF3">
    <property type="entry name" value="SMALL RIBOSOMAL SUBUNIT PROTEIN MS31"/>
    <property type="match status" value="1"/>
</dbReference>
<comment type="similarity">
    <text evidence="2">Belongs to the mitochondrion-specific ribosomal protein mS31 family.</text>
</comment>
<evidence type="ECO:0000313" key="11">
    <source>
        <dbReference type="Proteomes" id="UP001307889"/>
    </source>
</evidence>
<evidence type="ECO:0000313" key="10">
    <source>
        <dbReference type="EMBL" id="BES87850.1"/>
    </source>
</evidence>
<evidence type="ECO:0000256" key="8">
    <source>
        <dbReference type="ARBA" id="ARBA00035363"/>
    </source>
</evidence>
<evidence type="ECO:0000256" key="3">
    <source>
        <dbReference type="ARBA" id="ARBA00022946"/>
    </source>
</evidence>
<evidence type="ECO:0000256" key="4">
    <source>
        <dbReference type="ARBA" id="ARBA00022980"/>
    </source>
</evidence>
<keyword evidence="3" id="KW-0809">Transit peptide</keyword>
<comment type="subcellular location">
    <subcellularLocation>
        <location evidence="1">Mitochondrion</location>
    </subcellularLocation>
</comment>
<reference evidence="10 11" key="1">
    <citation type="submission" date="2023-09" db="EMBL/GenBank/DDBJ databases">
        <title>Nesidiocoris tenuis whole genome shotgun sequence.</title>
        <authorList>
            <person name="Shibata T."/>
            <person name="Shimoda M."/>
            <person name="Kobayashi T."/>
            <person name="Uehara T."/>
        </authorList>
    </citation>
    <scope>NUCLEOTIDE SEQUENCE [LARGE SCALE GENOMIC DNA]</scope>
    <source>
        <strain evidence="10 11">Japan</strain>
    </source>
</reference>
<dbReference type="EMBL" id="AP028909">
    <property type="protein sequence ID" value="BES87850.1"/>
    <property type="molecule type" value="Genomic_DNA"/>
</dbReference>
<evidence type="ECO:0000256" key="7">
    <source>
        <dbReference type="ARBA" id="ARBA00035133"/>
    </source>
</evidence>
<protein>
    <recommendedName>
        <fullName evidence="7">Small ribosomal subunit protein mS31</fullName>
    </recommendedName>
    <alternativeName>
        <fullName evidence="8">28S ribosomal protein S31, mitochondrial</fullName>
    </alternativeName>
</protein>
<feature type="compositionally biased region" description="Low complexity" evidence="9">
    <location>
        <begin position="157"/>
        <end position="167"/>
    </location>
</feature>
<keyword evidence="5" id="KW-0496">Mitochondrion</keyword>
<sequence length="361" mass="40957">MLITIHHLARRSSCLRDSARGLTLSSVPRSTDSPSDGSDDGSSKKKANEKLNSLLLSIAKDESLSKKDDRKYASTPRPLIRERKVKERKDQNLGEKIVFAAKEVARNLDGQPEKSEAELLHKVVGTDVKLQKSIFKASSSATLGALLNELKIEKQQQAARKSARSSSGPDTRTDVSRSDLVQSQWKGRMARDSFKGAIQPQPVGIYSGQALGIFKPDGEYSNDIQLETWNQCVARELKFAFTQPPRNIWEQMIVWTERGMLWKFPIDNEQDLEDRPDESFVDHVFLENYLDDWCPKSGPIRHFMELVCVGLSRNHWLDAQEKRDHMMWYKEYFIAKKALIKEIGAGEIVETSPSPQLETPN</sequence>
<keyword evidence="4 10" id="KW-0689">Ribosomal protein</keyword>
<dbReference type="Proteomes" id="UP001307889">
    <property type="component" value="Chromosome 1"/>
</dbReference>
<dbReference type="PANTHER" id="PTHR13231">
    <property type="entry name" value="MITOCHONDRIAL RIBOSOMAL PROTEIN S31"/>
    <property type="match status" value="1"/>
</dbReference>
<feature type="region of interest" description="Disordered" evidence="9">
    <location>
        <begin position="66"/>
        <end position="87"/>
    </location>
</feature>
<dbReference type="InterPro" id="IPR026299">
    <property type="entry name" value="MRP-S31"/>
</dbReference>
<feature type="region of interest" description="Disordered" evidence="9">
    <location>
        <begin position="157"/>
        <end position="182"/>
    </location>
</feature>
<dbReference type="GO" id="GO:0005840">
    <property type="term" value="C:ribosome"/>
    <property type="evidence" value="ECO:0007669"/>
    <property type="project" value="UniProtKB-KW"/>
</dbReference>
<evidence type="ECO:0000256" key="9">
    <source>
        <dbReference type="SAM" id="MobiDB-lite"/>
    </source>
</evidence>
<feature type="region of interest" description="Disordered" evidence="9">
    <location>
        <begin position="24"/>
        <end position="46"/>
    </location>
</feature>